<dbReference type="InterPro" id="IPR049049">
    <property type="entry name" value="Beta-AFase-like_GH127_C"/>
</dbReference>
<reference evidence="7 8" key="1">
    <citation type="submission" date="2018-08" db="EMBL/GenBank/DDBJ databases">
        <title>A genome reference for cultivated species of the human gut microbiota.</title>
        <authorList>
            <person name="Zou Y."/>
            <person name="Xue W."/>
            <person name="Luo G."/>
        </authorList>
    </citation>
    <scope>NUCLEOTIDE SEQUENCE [LARGE SCALE GENOMIC DNA]</scope>
    <source>
        <strain evidence="7 8">AF14-1AC</strain>
    </source>
</reference>
<dbReference type="EMBL" id="QRZL01000008">
    <property type="protein sequence ID" value="RGV77724.1"/>
    <property type="molecule type" value="Genomic_DNA"/>
</dbReference>
<protein>
    <submittedName>
        <fullName evidence="7">Glycoside hydrolase family 127 protein</fullName>
    </submittedName>
</protein>
<evidence type="ECO:0000259" key="1">
    <source>
        <dbReference type="Pfam" id="PF07944"/>
    </source>
</evidence>
<dbReference type="Proteomes" id="UP000283678">
    <property type="component" value="Unassembled WGS sequence"/>
</dbReference>
<dbReference type="Proteomes" id="UP000500949">
    <property type="component" value="Chromosome"/>
</dbReference>
<evidence type="ECO:0000313" key="8">
    <source>
        <dbReference type="Proteomes" id="UP000283678"/>
    </source>
</evidence>
<dbReference type="Proteomes" id="UP000481700">
    <property type="component" value="Unassembled WGS sequence"/>
</dbReference>
<feature type="domain" description="Non-reducing end beta-L-arabinofuranosidase-like GH127 C-terminal" evidence="4">
    <location>
        <begin position="554"/>
        <end position="659"/>
    </location>
</feature>
<dbReference type="InterPro" id="IPR012878">
    <property type="entry name" value="Beta-AFase-like_GH127_cat"/>
</dbReference>
<evidence type="ECO:0000313" key="10">
    <source>
        <dbReference type="Proteomes" id="UP000500949"/>
    </source>
</evidence>
<dbReference type="InterPro" id="IPR046544">
    <property type="entry name" value="GH146_SB_dom"/>
</dbReference>
<dbReference type="Pfam" id="PF20736">
    <property type="entry name" value="Glyco_hydro127M"/>
    <property type="match status" value="1"/>
</dbReference>
<feature type="domain" description="Non-reducing end beta-L-arabinofuranosidase-like GH127 catalytic" evidence="1">
    <location>
        <begin position="36"/>
        <end position="429"/>
    </location>
</feature>
<dbReference type="PROSITE" id="PS51257">
    <property type="entry name" value="PROKAR_LIPOPROTEIN"/>
    <property type="match status" value="1"/>
</dbReference>
<dbReference type="InterPro" id="IPR049046">
    <property type="entry name" value="Beta-AFase-like_GH127_middle"/>
</dbReference>
<dbReference type="AlphaFoldDB" id="A0A412ZC56"/>
<reference evidence="5 9" key="2">
    <citation type="journal article" date="2019" name="Nat. Med.">
        <title>A library of human gut bacterial isolates paired with longitudinal multiomics data enables mechanistic microbiome research.</title>
        <authorList>
            <person name="Poyet M."/>
            <person name="Groussin M."/>
            <person name="Gibbons S.M."/>
            <person name="Avila-Pacheco J."/>
            <person name="Jiang X."/>
            <person name="Kearney S.M."/>
            <person name="Perrotta A.R."/>
            <person name="Berdy B."/>
            <person name="Zhao S."/>
            <person name="Lieberman T.D."/>
            <person name="Swanson P.K."/>
            <person name="Smith M."/>
            <person name="Roesemann S."/>
            <person name="Alexander J.E."/>
            <person name="Rich S.A."/>
            <person name="Livny J."/>
            <person name="Vlamakis H."/>
            <person name="Clish C."/>
            <person name="Bullock K."/>
            <person name="Deik A."/>
            <person name="Scott J."/>
            <person name="Pierce K.A."/>
            <person name="Xavier R.J."/>
            <person name="Alm E.J."/>
        </authorList>
    </citation>
    <scope>NUCLEOTIDE SEQUENCE [LARGE SCALE GENOMIC DNA]</scope>
    <source>
        <strain evidence="5 9">BIOML-A25</strain>
    </source>
</reference>
<dbReference type="Gene3D" id="1.50.10.20">
    <property type="match status" value="1"/>
</dbReference>
<evidence type="ECO:0000313" key="5">
    <source>
        <dbReference type="EMBL" id="KAA5321771.1"/>
    </source>
</evidence>
<proteinExistence type="predicted"/>
<evidence type="ECO:0000259" key="4">
    <source>
        <dbReference type="Pfam" id="PF20737"/>
    </source>
</evidence>
<keyword evidence="7" id="KW-0378">Hydrolase</keyword>
<organism evidence="7 8">
    <name type="scientific">Phocaeicola dorei</name>
    <dbReference type="NCBI Taxonomy" id="357276"/>
    <lineage>
        <taxon>Bacteria</taxon>
        <taxon>Pseudomonadati</taxon>
        <taxon>Bacteroidota</taxon>
        <taxon>Bacteroidia</taxon>
        <taxon>Bacteroidales</taxon>
        <taxon>Bacteroidaceae</taxon>
        <taxon>Phocaeicola</taxon>
    </lineage>
</organism>
<dbReference type="SUPFAM" id="SSF48208">
    <property type="entry name" value="Six-hairpin glycosidases"/>
    <property type="match status" value="1"/>
</dbReference>
<dbReference type="Pfam" id="PF20737">
    <property type="entry name" value="Glyco_hydro127C"/>
    <property type="match status" value="1"/>
</dbReference>
<evidence type="ECO:0000313" key="6">
    <source>
        <dbReference type="EMBL" id="QJR78611.1"/>
    </source>
</evidence>
<dbReference type="InterPro" id="IPR049174">
    <property type="entry name" value="Beta-AFase-like"/>
</dbReference>
<feature type="domain" description="Glycoside hydrolase GH146 substrate-binding" evidence="2">
    <location>
        <begin position="674"/>
        <end position="802"/>
    </location>
</feature>
<accession>A0A412ZC56</accession>
<evidence type="ECO:0000259" key="3">
    <source>
        <dbReference type="Pfam" id="PF20736"/>
    </source>
</evidence>
<dbReference type="PANTHER" id="PTHR43465:SF2">
    <property type="entry name" value="DUF1680 DOMAIN PROTEIN (AFU_ORTHOLOGUE AFUA_1G08910)"/>
    <property type="match status" value="1"/>
</dbReference>
<dbReference type="EMBL" id="CP046176">
    <property type="protein sequence ID" value="QJR78611.1"/>
    <property type="molecule type" value="Genomic_DNA"/>
</dbReference>
<dbReference type="Pfam" id="PF07944">
    <property type="entry name" value="Beta-AFase-like_GH127_cat"/>
    <property type="match status" value="1"/>
</dbReference>
<gene>
    <name evidence="7" type="ORF">DWW04_09385</name>
    <name evidence="5" type="ORF">F2Z07_06645</name>
    <name evidence="6" type="ORF">GKD17_20715</name>
</gene>
<dbReference type="EMBL" id="VVZV01000006">
    <property type="protein sequence ID" value="KAA5321771.1"/>
    <property type="molecule type" value="Genomic_DNA"/>
</dbReference>
<dbReference type="RefSeq" id="WP_007839062.1">
    <property type="nucleotide sequence ID" value="NZ_CP046176.1"/>
</dbReference>
<evidence type="ECO:0000313" key="7">
    <source>
        <dbReference type="EMBL" id="RGV77724.1"/>
    </source>
</evidence>
<dbReference type="InterPro" id="IPR008928">
    <property type="entry name" value="6-hairpin_glycosidase_sf"/>
</dbReference>
<evidence type="ECO:0000259" key="2">
    <source>
        <dbReference type="Pfam" id="PF20620"/>
    </source>
</evidence>
<dbReference type="GO" id="GO:0005975">
    <property type="term" value="P:carbohydrate metabolic process"/>
    <property type="evidence" value="ECO:0007669"/>
    <property type="project" value="InterPro"/>
</dbReference>
<sequence>MKKTLVILFVAGVLAACKSTDSNKSDYQYKDVPFTNVHFSDNFWASRIETIRSVTVPFAFHKCEETHRIDNFAVAGKLMEGKFNSPYPFDDSDVYKIMEGAAYLLAVKEDKALDMYMDSLIHLIGAAQEPDGYLYTTRTIGGDSQHPWAGSKRWENERDNSHELYNVGHMYEAAVAHYLATGKRSFLDIAIKSANLLCNTFGPEEEKITVAPGHQEVEIGLVKLYRVTGDKRYLDLSQFFLEARGKYDKYDRNSEDQFRNGSYWQDHKPVIAQDEAVGHAVRATYMYAAMTDIAALKNERHFENAVGKLWDNVVGKKMYITGAIGSTRHGEAFGKNYELPNSTAYCETCASIANCMWNLRMFMLHGDAKYIDVLERSLYNGVLSGISLGGKKFFYPNVLSCDENGSERSEWFDCSCCPSNLARFIPSVPGYVYATSSKGFYVNLYGANHADVVLKNGKHVQVEQQTDYPWNGKIKLILTPETPEDFAVMLRIPGWVNSQPVPSDLYTYTRHDKGAVKITINGKPRDFVMEKGYAVLSGSWKQGDTIELSLPMDVHKVSANDKVATDVNHLAVERGPIVYCAEFADNGGTVLNYVLKPETAFEAAPASMLGGVEILKGTTERIIAENDFKEIKSVTDSILLIPYYARSHRGNGEMAVWLPSDENILKDQLKERARITDKVFIGKESSETAHQLKGENTHTGGPNTWRDASDGGWFSYTLRVDPVQPMELVLTYSSTDGGNREFEIFAEHEKIGEQKLRVETFSAWIDKVYPIPVDLTRGKSHVTVKIQALPGMIAGGVFGCRMQKQKK</sequence>
<feature type="domain" description="Non-reducing end beta-L-arabinofuranosidase-like GH127 middle" evidence="3">
    <location>
        <begin position="440"/>
        <end position="552"/>
    </location>
</feature>
<dbReference type="GeneID" id="93449092"/>
<dbReference type="Pfam" id="PF20620">
    <property type="entry name" value="DUF6805"/>
    <property type="match status" value="1"/>
</dbReference>
<name>A0A412ZC56_9BACT</name>
<dbReference type="GO" id="GO:0016787">
    <property type="term" value="F:hydrolase activity"/>
    <property type="evidence" value="ECO:0007669"/>
    <property type="project" value="UniProtKB-KW"/>
</dbReference>
<evidence type="ECO:0000313" key="9">
    <source>
        <dbReference type="Proteomes" id="UP000481700"/>
    </source>
</evidence>
<dbReference type="PANTHER" id="PTHR43465">
    <property type="entry name" value="DUF1680 DOMAIN PROTEIN (AFU_ORTHOLOGUE AFUA_1G08910)"/>
    <property type="match status" value="1"/>
</dbReference>
<reference evidence="6 10" key="3">
    <citation type="submission" date="2019-11" db="EMBL/GenBank/DDBJ databases">
        <title>Complete genome sequence of Bacteroides dorei DSM 17855.</title>
        <authorList>
            <person name="Russell J.T."/>
        </authorList>
    </citation>
    <scope>NUCLEOTIDE SEQUENCE [LARGE SCALE GENOMIC DNA]</scope>
    <source>
        <strain evidence="6 10">DSM 17855</strain>
    </source>
</reference>